<sequence>MSKKSTIYSLLSEDNTPNETPVQSRSISASPRSSASFFDPVKSVSSANEGGKRRAKLSLSEIMNSSTNDGARSPSKEAGVASGVIRNFSTASDAAASGGNTDNKIILGGQVLNEPKSASSESKTGKDGKSSTPSIKVTRNPKSPRKVRKIMPMIKKNGTGKLTLGANGIGTSGSLIRQGSGMEGSETDIPDGESGEGAGQKDPQLPIISIDVPVAPPGVKTTDQQITYNVASLCEDKYGFNALNSNSRLPVDLDDDLDDEMDEDDDDVANNSAVSGHNDAVSGHNDAVSGHNDAVSGPLAGVGVVNADEEHDDAADIVNRLHLKFTPEMTDEEKEEMVLKELHRRRMEDNKRIGKYDIDDPFIDDEELQFEEQTKNNKGGFFVYHGEWTDSDQTNNRRRGGNSSKRRSQTSRNAKRRRTSPSSRSHTQRGHAGHSQSSRHSSHGHSSNHSSRSHSVAAAKTQGTVKIAPKVVPQYHSSKSKPHNSTKTNEPKAIVVGTKKPVIASSSTSNNKIIIGSFPIGP</sequence>
<feature type="compositionally biased region" description="Low complexity" evidence="1">
    <location>
        <begin position="433"/>
        <end position="455"/>
    </location>
</feature>
<dbReference type="Pfam" id="PF08729">
    <property type="entry name" value="HUN"/>
    <property type="match status" value="1"/>
</dbReference>
<feature type="region of interest" description="Disordered" evidence="1">
    <location>
        <begin position="1"/>
        <end position="80"/>
    </location>
</feature>
<feature type="compositionally biased region" description="Polar residues" evidence="1">
    <location>
        <begin position="61"/>
        <end position="70"/>
    </location>
</feature>
<keyword evidence="4" id="KW-1185">Reference proteome</keyword>
<feature type="domain" description="Hpc2-related" evidence="2">
    <location>
        <begin position="344"/>
        <end position="387"/>
    </location>
</feature>
<dbReference type="EMBL" id="CABFWN010000002">
    <property type="protein sequence ID" value="VUG17184.1"/>
    <property type="molecule type" value="Genomic_DNA"/>
</dbReference>
<proteinExistence type="predicted"/>
<feature type="compositionally biased region" description="Basic residues" evidence="1">
    <location>
        <begin position="396"/>
        <end position="419"/>
    </location>
</feature>
<feature type="compositionally biased region" description="Polar residues" evidence="1">
    <location>
        <begin position="92"/>
        <end position="103"/>
    </location>
</feature>
<dbReference type="AlphaFoldDB" id="A0A7D9H0P5"/>
<feature type="region of interest" description="Disordered" evidence="1">
    <location>
        <begin position="386"/>
        <end position="493"/>
    </location>
</feature>
<evidence type="ECO:0000313" key="4">
    <source>
        <dbReference type="Proteomes" id="UP000478008"/>
    </source>
</evidence>
<evidence type="ECO:0000259" key="2">
    <source>
        <dbReference type="Pfam" id="PF08729"/>
    </source>
</evidence>
<feature type="compositionally biased region" description="Acidic residues" evidence="1">
    <location>
        <begin position="185"/>
        <end position="194"/>
    </location>
</feature>
<reference evidence="3 4" key="1">
    <citation type="submission" date="2019-07" db="EMBL/GenBank/DDBJ databases">
        <authorList>
            <person name="Friedrich A."/>
            <person name="Schacherer J."/>
        </authorList>
    </citation>
    <scope>NUCLEOTIDE SEQUENCE [LARGE SCALE GENOMIC DNA]</scope>
</reference>
<feature type="compositionally biased region" description="Low complexity" evidence="1">
    <location>
        <begin position="24"/>
        <end position="36"/>
    </location>
</feature>
<evidence type="ECO:0000256" key="1">
    <source>
        <dbReference type="SAM" id="MobiDB-lite"/>
    </source>
</evidence>
<dbReference type="InterPro" id="IPR014840">
    <property type="entry name" value="HRD"/>
</dbReference>
<name>A0A7D9H0P5_DEKBR</name>
<feature type="compositionally biased region" description="Polar residues" evidence="1">
    <location>
        <begin position="1"/>
        <end position="23"/>
    </location>
</feature>
<gene>
    <name evidence="3" type="ORF">DEBR0S2_00694G</name>
</gene>
<feature type="compositionally biased region" description="Polar residues" evidence="1">
    <location>
        <begin position="130"/>
        <end position="141"/>
    </location>
</feature>
<organism evidence="3 4">
    <name type="scientific">Dekkera bruxellensis</name>
    <name type="common">Brettanomyces custersii</name>
    <dbReference type="NCBI Taxonomy" id="5007"/>
    <lineage>
        <taxon>Eukaryota</taxon>
        <taxon>Fungi</taxon>
        <taxon>Dikarya</taxon>
        <taxon>Ascomycota</taxon>
        <taxon>Saccharomycotina</taxon>
        <taxon>Pichiomycetes</taxon>
        <taxon>Pichiales</taxon>
        <taxon>Pichiaceae</taxon>
        <taxon>Brettanomyces</taxon>
    </lineage>
</organism>
<protein>
    <submittedName>
        <fullName evidence="3">DEBR0S2_00694g1_1</fullName>
    </submittedName>
</protein>
<dbReference type="Proteomes" id="UP000478008">
    <property type="component" value="Unassembled WGS sequence"/>
</dbReference>
<feature type="region of interest" description="Disordered" evidence="1">
    <location>
        <begin position="92"/>
        <end position="204"/>
    </location>
</feature>
<accession>A0A7D9H0P5</accession>
<evidence type="ECO:0000313" key="3">
    <source>
        <dbReference type="EMBL" id="VUG17184.1"/>
    </source>
</evidence>